<dbReference type="InterPro" id="IPR052643">
    <property type="entry name" value="ERP44"/>
</dbReference>
<reference evidence="2" key="1">
    <citation type="submission" date="2020-11" db="EMBL/GenBank/DDBJ databases">
        <authorList>
            <person name="Tran Van P."/>
        </authorList>
    </citation>
    <scope>NUCLEOTIDE SEQUENCE</scope>
</reference>
<dbReference type="InterPro" id="IPR036249">
    <property type="entry name" value="Thioredoxin-like_sf"/>
</dbReference>
<dbReference type="AlphaFoldDB" id="A0A7R9EJ95"/>
<name>A0A7R9EJ95_9NEOP</name>
<protein>
    <recommendedName>
        <fullName evidence="1">Thioredoxin domain-containing protein</fullName>
    </recommendedName>
</protein>
<gene>
    <name evidence="2" type="ORF">TMSB3V08_LOCUS10922</name>
</gene>
<organism evidence="2">
    <name type="scientific">Timema monikensis</name>
    <dbReference type="NCBI Taxonomy" id="170555"/>
    <lineage>
        <taxon>Eukaryota</taxon>
        <taxon>Metazoa</taxon>
        <taxon>Ecdysozoa</taxon>
        <taxon>Arthropoda</taxon>
        <taxon>Hexapoda</taxon>
        <taxon>Insecta</taxon>
        <taxon>Pterygota</taxon>
        <taxon>Neoptera</taxon>
        <taxon>Polyneoptera</taxon>
        <taxon>Phasmatodea</taxon>
        <taxon>Timematodea</taxon>
        <taxon>Timematoidea</taxon>
        <taxon>Timematidae</taxon>
        <taxon>Timema</taxon>
    </lineage>
</organism>
<accession>A0A7R9EJ95</accession>
<feature type="domain" description="Thioredoxin" evidence="1">
    <location>
        <begin position="1"/>
        <end position="114"/>
    </location>
</feature>
<sequence length="209" mass="23700">MPICPEIGSGTGSSDATSNELVVMNFYADWCRFSSMLAPIFDEAADLVTAEFPEAGQVVLGKVDCDKEGAVATRFHITKYPTLKVIRNGQPTKREYRGQRSAEAFLSYVKKQLEDPIKEFKDLKELSDLDVIYRLLAEKCRPTMLTSQRYRVSSRKYQFGCPKTCNMWCGFPPQKLNWELCECCSMTRFDIEETTPTSLSRAPGGRMEN</sequence>
<evidence type="ECO:0000313" key="2">
    <source>
        <dbReference type="EMBL" id="CAD7434269.1"/>
    </source>
</evidence>
<dbReference type="GO" id="GO:0005793">
    <property type="term" value="C:endoplasmic reticulum-Golgi intermediate compartment"/>
    <property type="evidence" value="ECO:0007669"/>
    <property type="project" value="TreeGrafter"/>
</dbReference>
<dbReference type="PROSITE" id="PS51352">
    <property type="entry name" value="THIOREDOXIN_2"/>
    <property type="match status" value="1"/>
</dbReference>
<dbReference type="Gene3D" id="3.40.30.10">
    <property type="entry name" value="Glutaredoxin"/>
    <property type="match status" value="1"/>
</dbReference>
<evidence type="ECO:0000259" key="1">
    <source>
        <dbReference type="PROSITE" id="PS51352"/>
    </source>
</evidence>
<dbReference type="SUPFAM" id="SSF52833">
    <property type="entry name" value="Thioredoxin-like"/>
    <property type="match status" value="1"/>
</dbReference>
<dbReference type="PANTHER" id="PTHR46295:SF1">
    <property type="entry name" value="ENDOPLASMIC RETICULUM RESIDENT PROTEIN 44"/>
    <property type="match status" value="1"/>
</dbReference>
<dbReference type="InterPro" id="IPR013766">
    <property type="entry name" value="Thioredoxin_domain"/>
</dbReference>
<dbReference type="Pfam" id="PF00085">
    <property type="entry name" value="Thioredoxin"/>
    <property type="match status" value="1"/>
</dbReference>
<dbReference type="GO" id="GO:0005789">
    <property type="term" value="C:endoplasmic reticulum membrane"/>
    <property type="evidence" value="ECO:0007669"/>
    <property type="project" value="TreeGrafter"/>
</dbReference>
<proteinExistence type="predicted"/>
<dbReference type="PANTHER" id="PTHR46295">
    <property type="entry name" value="ENDOPLASMIC RETICULUM RESIDENT PROTEIN 44"/>
    <property type="match status" value="1"/>
</dbReference>
<dbReference type="GO" id="GO:0006457">
    <property type="term" value="P:protein folding"/>
    <property type="evidence" value="ECO:0007669"/>
    <property type="project" value="TreeGrafter"/>
</dbReference>
<dbReference type="EMBL" id="OB797343">
    <property type="protein sequence ID" value="CAD7434269.1"/>
    <property type="molecule type" value="Genomic_DNA"/>
</dbReference>
<dbReference type="GO" id="GO:0003756">
    <property type="term" value="F:protein disulfide isomerase activity"/>
    <property type="evidence" value="ECO:0007669"/>
    <property type="project" value="TreeGrafter"/>
</dbReference>